<feature type="compositionally biased region" description="Pro residues" evidence="6">
    <location>
        <begin position="70"/>
        <end position="80"/>
    </location>
</feature>
<dbReference type="RefSeq" id="WP_221205364.1">
    <property type="nucleotide sequence ID" value="NZ_JACIDA010000004.1"/>
</dbReference>
<dbReference type="GO" id="GO:0005886">
    <property type="term" value="C:plasma membrane"/>
    <property type="evidence" value="ECO:0007669"/>
    <property type="project" value="UniProtKB-SubCell"/>
</dbReference>
<dbReference type="AlphaFoldDB" id="A0A7W6A5G6"/>
<feature type="transmembrane region" description="Helical" evidence="7">
    <location>
        <begin position="162"/>
        <end position="179"/>
    </location>
</feature>
<feature type="transmembrane region" description="Helical" evidence="7">
    <location>
        <begin position="233"/>
        <end position="263"/>
    </location>
</feature>
<feature type="transmembrane region" description="Helical" evidence="7">
    <location>
        <begin position="306"/>
        <end position="328"/>
    </location>
</feature>
<protein>
    <submittedName>
        <fullName evidence="8">Membrane protein</fullName>
    </submittedName>
</protein>
<dbReference type="InterPro" id="IPR017039">
    <property type="entry name" value="Virul_fac_BrkB"/>
</dbReference>
<feature type="compositionally biased region" description="Basic and acidic residues" evidence="6">
    <location>
        <begin position="83"/>
        <end position="97"/>
    </location>
</feature>
<evidence type="ECO:0000313" key="8">
    <source>
        <dbReference type="EMBL" id="MBB3873689.1"/>
    </source>
</evidence>
<comment type="caution">
    <text evidence="8">The sequence shown here is derived from an EMBL/GenBank/DDBJ whole genome shotgun (WGS) entry which is preliminary data.</text>
</comment>
<comment type="subcellular location">
    <subcellularLocation>
        <location evidence="1">Cell membrane</location>
        <topology evidence="1">Multi-pass membrane protein</topology>
    </subcellularLocation>
</comment>
<feature type="transmembrane region" description="Helical" evidence="7">
    <location>
        <begin position="191"/>
        <end position="213"/>
    </location>
</feature>
<evidence type="ECO:0000256" key="7">
    <source>
        <dbReference type="SAM" id="Phobius"/>
    </source>
</evidence>
<keyword evidence="3 7" id="KW-0812">Transmembrane</keyword>
<organism evidence="8 9">
    <name type="scientific">Brevundimonas mediterranea</name>
    <dbReference type="NCBI Taxonomy" id="74329"/>
    <lineage>
        <taxon>Bacteria</taxon>
        <taxon>Pseudomonadati</taxon>
        <taxon>Pseudomonadota</taxon>
        <taxon>Alphaproteobacteria</taxon>
        <taxon>Caulobacterales</taxon>
        <taxon>Caulobacteraceae</taxon>
        <taxon>Brevundimonas</taxon>
    </lineage>
</organism>
<evidence type="ECO:0000256" key="1">
    <source>
        <dbReference type="ARBA" id="ARBA00004651"/>
    </source>
</evidence>
<feature type="transmembrane region" description="Helical" evidence="7">
    <location>
        <begin position="33"/>
        <end position="55"/>
    </location>
</feature>
<evidence type="ECO:0000313" key="9">
    <source>
        <dbReference type="Proteomes" id="UP000532936"/>
    </source>
</evidence>
<evidence type="ECO:0000256" key="5">
    <source>
        <dbReference type="ARBA" id="ARBA00023136"/>
    </source>
</evidence>
<dbReference type="Pfam" id="PF03631">
    <property type="entry name" value="Virul_fac_BrkB"/>
    <property type="match status" value="1"/>
</dbReference>
<dbReference type="NCBIfam" id="TIGR00765">
    <property type="entry name" value="yihY_not_rbn"/>
    <property type="match status" value="1"/>
</dbReference>
<keyword evidence="5 7" id="KW-0472">Membrane</keyword>
<keyword evidence="4 7" id="KW-1133">Transmembrane helix</keyword>
<evidence type="ECO:0000256" key="6">
    <source>
        <dbReference type="SAM" id="MobiDB-lite"/>
    </source>
</evidence>
<evidence type="ECO:0000256" key="4">
    <source>
        <dbReference type="ARBA" id="ARBA00022989"/>
    </source>
</evidence>
<keyword evidence="2" id="KW-1003">Cell membrane</keyword>
<feature type="transmembrane region" description="Helical" evidence="7">
    <location>
        <begin position="340"/>
        <end position="361"/>
    </location>
</feature>
<dbReference type="EMBL" id="JACIDA010000004">
    <property type="protein sequence ID" value="MBB3873689.1"/>
    <property type="molecule type" value="Genomic_DNA"/>
</dbReference>
<dbReference type="PANTHER" id="PTHR30213">
    <property type="entry name" value="INNER MEMBRANE PROTEIN YHJD"/>
    <property type="match status" value="1"/>
</dbReference>
<gene>
    <name evidence="8" type="ORF">GGR11_003255</name>
</gene>
<evidence type="ECO:0000256" key="2">
    <source>
        <dbReference type="ARBA" id="ARBA00022475"/>
    </source>
</evidence>
<sequence>MSKPKPPFRNRRPAIQRPQARRGRAAAGGLDRLWKFVAATAGGLAAGAGAAHLLYTQGHKVGLELRPPRPEPLPPKPPTPEDYDLKEPGRGRLAKRPEQIPHKGWSDILWRTGGSYFGDRVGFVAGGVTFFTLLSLFPLLGTFVTLYGLFADPADAWSRLQFLYGVMPSSIAAFLGGEMERLAQNSNGQLTFTLIWTLALSLWTANGAVKVLFYGLNIAYHEVERRNIVRYNLLCMGFTLGAVAAVLFSSLLVVGVPVVVGLFGLQEEWGLLALLRWPLLLVGYVAALTLIYRFGPCRQKARWRWLTPGAIFAAVVSLTVSFVFSWYLTNFVRTDSYGPLAAMMGFLLWTWLSVQVILMGAELNAEIEHQTALDTTTGKAMPIGERGAKVADSIGAKRGNPAALAFTQRHAEAVADRLMRRRDRREREAAAKE</sequence>
<proteinExistence type="predicted"/>
<dbReference type="Proteomes" id="UP000532936">
    <property type="component" value="Unassembled WGS sequence"/>
</dbReference>
<name>A0A7W6A5G6_9CAUL</name>
<feature type="region of interest" description="Disordered" evidence="6">
    <location>
        <begin position="64"/>
        <end position="97"/>
    </location>
</feature>
<dbReference type="PANTHER" id="PTHR30213:SF0">
    <property type="entry name" value="UPF0761 MEMBRANE PROTEIN YIHY"/>
    <property type="match status" value="1"/>
</dbReference>
<accession>A0A7W6A5G6</accession>
<feature type="compositionally biased region" description="Basic residues" evidence="6">
    <location>
        <begin position="1"/>
        <end position="24"/>
    </location>
</feature>
<feature type="transmembrane region" description="Helical" evidence="7">
    <location>
        <begin position="123"/>
        <end position="150"/>
    </location>
</feature>
<reference evidence="8 9" key="1">
    <citation type="submission" date="2020-08" db="EMBL/GenBank/DDBJ databases">
        <title>Genomic Encyclopedia of Type Strains, Phase IV (KMG-IV): sequencing the most valuable type-strain genomes for metagenomic binning, comparative biology and taxonomic classification.</title>
        <authorList>
            <person name="Goeker M."/>
        </authorList>
    </citation>
    <scope>NUCLEOTIDE SEQUENCE [LARGE SCALE GENOMIC DNA]</scope>
    <source>
        <strain evidence="8 9">DSM 14878</strain>
    </source>
</reference>
<feature type="region of interest" description="Disordered" evidence="6">
    <location>
        <begin position="1"/>
        <end position="26"/>
    </location>
</feature>
<evidence type="ECO:0000256" key="3">
    <source>
        <dbReference type="ARBA" id="ARBA00022692"/>
    </source>
</evidence>
<feature type="transmembrane region" description="Helical" evidence="7">
    <location>
        <begin position="275"/>
        <end position="294"/>
    </location>
</feature>